<dbReference type="InterPro" id="IPR023753">
    <property type="entry name" value="FAD/NAD-binding_dom"/>
</dbReference>
<dbReference type="Gene3D" id="3.30.390.30">
    <property type="match status" value="1"/>
</dbReference>
<dbReference type="Pfam" id="PF07992">
    <property type="entry name" value="Pyr_redox_2"/>
    <property type="match status" value="1"/>
</dbReference>
<evidence type="ECO:0000259" key="6">
    <source>
        <dbReference type="Pfam" id="PF14759"/>
    </source>
</evidence>
<feature type="domain" description="FAD/NAD(P)-binding" evidence="5">
    <location>
        <begin position="9"/>
        <end position="324"/>
    </location>
</feature>
<gene>
    <name evidence="7" type="ORF">NLU04_03540</name>
</gene>
<name>A0ABY5F056_9ACTN</name>
<dbReference type="InterPro" id="IPR050446">
    <property type="entry name" value="FAD-oxidoreductase/Apoptosis"/>
</dbReference>
<dbReference type="Proteomes" id="UP001058236">
    <property type="component" value="Chromosome"/>
</dbReference>
<organism evidence="7 8">
    <name type="scientific">Streptomyces cavourensis</name>
    <dbReference type="NCBI Taxonomy" id="67258"/>
    <lineage>
        <taxon>Bacteria</taxon>
        <taxon>Bacillati</taxon>
        <taxon>Actinomycetota</taxon>
        <taxon>Actinomycetes</taxon>
        <taxon>Kitasatosporales</taxon>
        <taxon>Streptomycetaceae</taxon>
        <taxon>Streptomyces</taxon>
    </lineage>
</organism>
<dbReference type="SUPFAM" id="SSF51905">
    <property type="entry name" value="FAD/NAD(P)-binding domain"/>
    <property type="match status" value="2"/>
</dbReference>
<dbReference type="SUPFAM" id="SSF55424">
    <property type="entry name" value="FAD/NAD-linked reductases, dimerisation (C-terminal) domain"/>
    <property type="match status" value="1"/>
</dbReference>
<accession>A0ABY5F056</accession>
<dbReference type="Gene3D" id="3.50.50.60">
    <property type="entry name" value="FAD/NAD(P)-binding domain"/>
    <property type="match status" value="2"/>
</dbReference>
<evidence type="ECO:0000313" key="7">
    <source>
        <dbReference type="EMBL" id="UTR77588.1"/>
    </source>
</evidence>
<evidence type="ECO:0000256" key="3">
    <source>
        <dbReference type="ARBA" id="ARBA00022827"/>
    </source>
</evidence>
<dbReference type="PANTHER" id="PTHR43557:SF2">
    <property type="entry name" value="RIESKE DOMAIN-CONTAINING PROTEIN-RELATED"/>
    <property type="match status" value="1"/>
</dbReference>
<keyword evidence="8" id="KW-1185">Reference proteome</keyword>
<evidence type="ECO:0000313" key="8">
    <source>
        <dbReference type="Proteomes" id="UP001058236"/>
    </source>
</evidence>
<keyword evidence="3" id="KW-0274">FAD</keyword>
<dbReference type="PRINTS" id="PR00411">
    <property type="entry name" value="PNDRDTASEI"/>
</dbReference>
<evidence type="ECO:0000259" key="5">
    <source>
        <dbReference type="Pfam" id="PF07992"/>
    </source>
</evidence>
<keyword evidence="4" id="KW-0560">Oxidoreductase</keyword>
<feature type="domain" description="Reductase C-terminal" evidence="6">
    <location>
        <begin position="346"/>
        <end position="412"/>
    </location>
</feature>
<proteinExistence type="predicted"/>
<reference evidence="7" key="1">
    <citation type="submission" date="2022-07" db="EMBL/GenBank/DDBJ databases">
        <title>Genomic of Streptomyces cavourensis F2.</title>
        <authorList>
            <person name="Hu S."/>
            <person name="Liang W."/>
        </authorList>
    </citation>
    <scope>NUCLEOTIDE SEQUENCE</scope>
    <source>
        <strain evidence="7">F2</strain>
    </source>
</reference>
<dbReference type="EMBL" id="CP101397">
    <property type="protein sequence ID" value="UTR77588.1"/>
    <property type="molecule type" value="Genomic_DNA"/>
</dbReference>
<dbReference type="InterPro" id="IPR028202">
    <property type="entry name" value="Reductase_C"/>
</dbReference>
<comment type="cofactor">
    <cofactor evidence="1">
        <name>FAD</name>
        <dbReference type="ChEBI" id="CHEBI:57692"/>
    </cofactor>
</comment>
<dbReference type="RefSeq" id="WP_255238636.1">
    <property type="nucleotide sequence ID" value="NZ_CP101397.1"/>
</dbReference>
<dbReference type="Pfam" id="PF14759">
    <property type="entry name" value="Reductase_C"/>
    <property type="match status" value="1"/>
</dbReference>
<sequence>MRGTGRPRDIVIVGASLAGLRAAETLRAEGYTGTLTIVGAEQHAPYDRPPLSKQFLTDSTPADTALPVPDGLGASWLLGRSAVGLDPDSRIVTLADGTRLPYDGLLIATGAAARSGVIPGEPGSDQGVFTLRGRDDATALRAALTPGRRLLVVGAGFLGGEVAAAGRALGLDVTLVEAGSVPLERAVGTEVGAFMGMLHREAGIDLRTGTTVAEFRTATASAAVTEPGSPVGALTGARLSDGRTLAADVALLALGAVPATGWLAGSGIEAAGGVPTDARLRALFPDGSVVPGVVAAGDAARVPQPLASGAAPALGHWSGAVEQGAAAARTLLLGETAPVFAEVPSFWSDVHGVRLRSVGLPALGDTVKVHECDREARRLEASYHLDGRLVGALTIGRTSRLAAYRRALAEYAASQRP</sequence>
<dbReference type="PRINTS" id="PR00368">
    <property type="entry name" value="FADPNR"/>
</dbReference>
<evidence type="ECO:0000256" key="1">
    <source>
        <dbReference type="ARBA" id="ARBA00001974"/>
    </source>
</evidence>
<dbReference type="InterPro" id="IPR016156">
    <property type="entry name" value="FAD/NAD-linked_Rdtase_dimer_sf"/>
</dbReference>
<dbReference type="InterPro" id="IPR036188">
    <property type="entry name" value="FAD/NAD-bd_sf"/>
</dbReference>
<dbReference type="PANTHER" id="PTHR43557">
    <property type="entry name" value="APOPTOSIS-INDUCING FACTOR 1"/>
    <property type="match status" value="1"/>
</dbReference>
<evidence type="ECO:0000256" key="2">
    <source>
        <dbReference type="ARBA" id="ARBA00022630"/>
    </source>
</evidence>
<keyword evidence="2" id="KW-0285">Flavoprotein</keyword>
<protein>
    <submittedName>
        <fullName evidence="7">FAD-dependent oxidoreductase</fullName>
    </submittedName>
</protein>
<evidence type="ECO:0000256" key="4">
    <source>
        <dbReference type="ARBA" id="ARBA00023002"/>
    </source>
</evidence>